<evidence type="ECO:0000259" key="9">
    <source>
        <dbReference type="Pfam" id="PF11973"/>
    </source>
</evidence>
<dbReference type="PANTHER" id="PTHR37839">
    <property type="entry name" value="NA(+)-TRANSLOCATING NADH-QUINONE REDUCTASE SUBUNIT A"/>
    <property type="match status" value="1"/>
</dbReference>
<dbReference type="EMBL" id="LAZR01068277">
    <property type="protein sequence ID" value="KKK49943.1"/>
    <property type="molecule type" value="Genomic_DNA"/>
</dbReference>
<evidence type="ECO:0000256" key="1">
    <source>
        <dbReference type="ARBA" id="ARBA00022448"/>
    </source>
</evidence>
<protein>
    <submittedName>
        <fullName evidence="11">Uncharacterized protein</fullName>
    </submittedName>
</protein>
<keyword evidence="4" id="KW-0915">Sodium</keyword>
<dbReference type="PANTHER" id="PTHR37839:SF1">
    <property type="entry name" value="NA(+)-TRANSLOCATING NADH-QUINONE REDUCTASE SUBUNIT A"/>
    <property type="match status" value="1"/>
</dbReference>
<gene>
    <name evidence="11" type="ORF">LCGC14_3129970</name>
</gene>
<feature type="non-terminal residue" evidence="11">
    <location>
        <position position="340"/>
    </location>
</feature>
<reference evidence="11" key="1">
    <citation type="journal article" date="2015" name="Nature">
        <title>Complex archaea that bridge the gap between prokaryotes and eukaryotes.</title>
        <authorList>
            <person name="Spang A."/>
            <person name="Saw J.H."/>
            <person name="Jorgensen S.L."/>
            <person name="Zaremba-Niedzwiedzka K."/>
            <person name="Martijn J."/>
            <person name="Lind A.E."/>
            <person name="van Eijk R."/>
            <person name="Schleper C."/>
            <person name="Guy L."/>
            <person name="Ettema T.J."/>
        </authorList>
    </citation>
    <scope>NUCLEOTIDE SEQUENCE</scope>
</reference>
<feature type="domain" description="NqrA second alpha/beta" evidence="10">
    <location>
        <begin position="70"/>
        <end position="220"/>
    </location>
</feature>
<proteinExistence type="predicted"/>
<feature type="non-terminal residue" evidence="11">
    <location>
        <position position="1"/>
    </location>
</feature>
<dbReference type="InterPro" id="IPR056147">
    <property type="entry name" value="NQRA_N"/>
</dbReference>
<evidence type="ECO:0000256" key="7">
    <source>
        <dbReference type="ARBA" id="ARBA00023201"/>
    </source>
</evidence>
<dbReference type="Pfam" id="PF24836">
    <property type="entry name" value="NQRA_2nd"/>
    <property type="match status" value="1"/>
</dbReference>
<feature type="domain" description="Na(+)-translocating NADH-quinone reductase subunit A C-terminal" evidence="9">
    <location>
        <begin position="225"/>
        <end position="273"/>
    </location>
</feature>
<dbReference type="GO" id="GO:0016655">
    <property type="term" value="F:oxidoreductase activity, acting on NAD(P)H, quinone or similar compound as acceptor"/>
    <property type="evidence" value="ECO:0007669"/>
    <property type="project" value="InterPro"/>
</dbReference>
<keyword evidence="5" id="KW-0406">Ion transport</keyword>
<dbReference type="AlphaFoldDB" id="A0A0F8W008"/>
<keyword evidence="3" id="KW-0520">NAD</keyword>
<feature type="domain" description="NqrA N-terminal barrel-sandwich hybrid" evidence="8">
    <location>
        <begin position="2"/>
        <end position="52"/>
    </location>
</feature>
<name>A0A0F8W008_9ZZZZ</name>
<evidence type="ECO:0000256" key="2">
    <source>
        <dbReference type="ARBA" id="ARBA00022967"/>
    </source>
</evidence>
<organism evidence="11">
    <name type="scientific">marine sediment metagenome</name>
    <dbReference type="NCBI Taxonomy" id="412755"/>
    <lineage>
        <taxon>unclassified sequences</taxon>
        <taxon>metagenomes</taxon>
        <taxon>ecological metagenomes</taxon>
    </lineage>
</organism>
<accession>A0A0F8W008</accession>
<evidence type="ECO:0000259" key="10">
    <source>
        <dbReference type="Pfam" id="PF24836"/>
    </source>
</evidence>
<dbReference type="InterPro" id="IPR008703">
    <property type="entry name" value="NqrA"/>
</dbReference>
<keyword evidence="1" id="KW-0813">Transport</keyword>
<keyword evidence="7" id="KW-0739">Sodium transport</keyword>
<keyword evidence="2" id="KW-1278">Translocase</keyword>
<dbReference type="InterPro" id="IPR056148">
    <property type="entry name" value="NQRA_2nd"/>
</dbReference>
<keyword evidence="6" id="KW-0830">Ubiquinone</keyword>
<evidence type="ECO:0000256" key="4">
    <source>
        <dbReference type="ARBA" id="ARBA00023053"/>
    </source>
</evidence>
<sequence length="340" mass="36203">AVNEGDRVKLGQLLFSDKKTEGVLYTAPASGVISAINRGERRVLQSVVIDVEGNDQESFSQYSVAELAGLDRAAVVENLVNSGLWTALRARPYSKVPAPASDAPSSIFVTAMDTNPLVADPALVIAEREEDFANGLKVLKRLTDGPVHLCVSGNGSVDDAQVAGGDVEGVQSHSFSGPHPAGLVGTHIHFIDPVSDHKTVWSVGYQDVLAIGTLFTTGCLDSRRVIALSGPQVENPRLIRTRLGASLTELTAGELAVGANRVISGSILSGRTASIDVADGAYSYLGRYHNQITVILEGHQREFFRYMSLGTDRHSAFPIYLSALNKGKKISFTTNTNGSE</sequence>
<evidence type="ECO:0000256" key="3">
    <source>
        <dbReference type="ARBA" id="ARBA00023027"/>
    </source>
</evidence>
<dbReference type="Pfam" id="PF11973">
    <property type="entry name" value="NQRA_SLBB"/>
    <property type="match status" value="1"/>
</dbReference>
<dbReference type="InterPro" id="IPR022615">
    <property type="entry name" value="NqrA_C_domain"/>
</dbReference>
<dbReference type="NCBIfam" id="TIGR01936">
    <property type="entry name" value="nqrA"/>
    <property type="match status" value="1"/>
</dbReference>
<evidence type="ECO:0000259" key="8">
    <source>
        <dbReference type="Pfam" id="PF05896"/>
    </source>
</evidence>
<evidence type="ECO:0000313" key="11">
    <source>
        <dbReference type="EMBL" id="KKK49943.1"/>
    </source>
</evidence>
<dbReference type="GO" id="GO:0006814">
    <property type="term" value="P:sodium ion transport"/>
    <property type="evidence" value="ECO:0007669"/>
    <property type="project" value="UniProtKB-KW"/>
</dbReference>
<evidence type="ECO:0000256" key="6">
    <source>
        <dbReference type="ARBA" id="ARBA00023075"/>
    </source>
</evidence>
<evidence type="ECO:0000256" key="5">
    <source>
        <dbReference type="ARBA" id="ARBA00023065"/>
    </source>
</evidence>
<dbReference type="Pfam" id="PF05896">
    <property type="entry name" value="NQRA_N"/>
    <property type="match status" value="1"/>
</dbReference>
<comment type="caution">
    <text evidence="11">The sequence shown here is derived from an EMBL/GenBank/DDBJ whole genome shotgun (WGS) entry which is preliminary data.</text>
</comment>